<feature type="domain" description="FAD dependent oxidoreductase" evidence="1">
    <location>
        <begin position="24"/>
        <end position="354"/>
    </location>
</feature>
<dbReference type="PANTHER" id="PTHR13847:SF281">
    <property type="entry name" value="FAD DEPENDENT OXIDOREDUCTASE DOMAIN-CONTAINING PROTEIN"/>
    <property type="match status" value="1"/>
</dbReference>
<accession>A0A094S590</accession>
<proteinExistence type="predicted"/>
<dbReference type="PANTHER" id="PTHR13847">
    <property type="entry name" value="SARCOSINE DEHYDROGENASE-RELATED"/>
    <property type="match status" value="1"/>
</dbReference>
<dbReference type="Pfam" id="PF01266">
    <property type="entry name" value="DAO"/>
    <property type="match status" value="1"/>
</dbReference>
<evidence type="ECO:0000259" key="1">
    <source>
        <dbReference type="Pfam" id="PF01266"/>
    </source>
</evidence>
<organism evidence="2">
    <name type="scientific">freshwater metagenome</name>
    <dbReference type="NCBI Taxonomy" id="449393"/>
    <lineage>
        <taxon>unclassified sequences</taxon>
        <taxon>metagenomes</taxon>
        <taxon>ecological metagenomes</taxon>
    </lineage>
</organism>
<dbReference type="Gene3D" id="3.30.9.10">
    <property type="entry name" value="D-Amino Acid Oxidase, subunit A, domain 2"/>
    <property type="match status" value="1"/>
</dbReference>
<sequence length="369" mass="39182">MTIVWDLDIDRPDFPKLTSDLSADLVVVGLGGSGLTALLHGAQKGLKVIGIDANRIAAGAAGQNGGLMLAGIADFHHDARKTFGRERAVRLYAHTLTELDQIQATTPSAVSRIGALRIGADEQDLADCWAHRDALLADGFPVSDYEGEQGNGILIPTDGTFHPAKRAVLLAQLAVEAGAKIYTHSPALKISEGLVTTDQGTLSAPHILVTVDGNLGNVVPEVADRVQPTRLQMVSTAPEVSLKLKYGVYSRHGWDYWQQLPDGRIAIGGGRDIALEQEATDVAEPTQVIRDYLAAKLRSLGIAAEIEHHWAAIVGYTKSGLPIVEQVHPGVWAIGAYSGTGNVVGALLGRNVVDFCLTGSNKVVEDFTD</sequence>
<evidence type="ECO:0000313" key="2">
    <source>
        <dbReference type="EMBL" id="KGA12968.1"/>
    </source>
</evidence>
<dbReference type="Gene3D" id="3.50.50.60">
    <property type="entry name" value="FAD/NAD(P)-binding domain"/>
    <property type="match status" value="1"/>
</dbReference>
<dbReference type="EMBL" id="JNSL01000206">
    <property type="protein sequence ID" value="KGA12968.1"/>
    <property type="molecule type" value="Genomic_DNA"/>
</dbReference>
<reference evidence="2" key="1">
    <citation type="submission" date="2014-06" db="EMBL/GenBank/DDBJ databases">
        <title>Key roles for freshwater Actinobacteria revealed by deep metagenomic sequencing.</title>
        <authorList>
            <person name="Ghai R."/>
            <person name="Mizuno C.M."/>
            <person name="Picazo A."/>
            <person name="Camacho A."/>
            <person name="Rodriguez-Valera F."/>
        </authorList>
    </citation>
    <scope>NUCLEOTIDE SEQUENCE</scope>
</reference>
<dbReference type="GO" id="GO:0005737">
    <property type="term" value="C:cytoplasm"/>
    <property type="evidence" value="ECO:0007669"/>
    <property type="project" value="TreeGrafter"/>
</dbReference>
<dbReference type="AlphaFoldDB" id="A0A094S590"/>
<protein>
    <recommendedName>
        <fullName evidence="1">FAD dependent oxidoreductase domain-containing protein</fullName>
    </recommendedName>
</protein>
<name>A0A094S590_9ZZZZ</name>
<gene>
    <name evidence="2" type="ORF">GM51_20995</name>
</gene>
<dbReference type="InterPro" id="IPR006076">
    <property type="entry name" value="FAD-dep_OxRdtase"/>
</dbReference>
<dbReference type="SUPFAM" id="SSF51971">
    <property type="entry name" value="Nucleotide-binding domain"/>
    <property type="match status" value="1"/>
</dbReference>
<dbReference type="InterPro" id="IPR036188">
    <property type="entry name" value="FAD/NAD-bd_sf"/>
</dbReference>
<comment type="caution">
    <text evidence="2">The sequence shown here is derived from an EMBL/GenBank/DDBJ whole genome shotgun (WGS) entry which is preliminary data.</text>
</comment>